<evidence type="ECO:0000256" key="1">
    <source>
        <dbReference type="ARBA" id="ARBA00006018"/>
    </source>
</evidence>
<dbReference type="PANTHER" id="PTHR35177:SF2">
    <property type="entry name" value="HYDROGENASE MATURATION FACTOR HYBG"/>
    <property type="match status" value="1"/>
</dbReference>
<dbReference type="Proteomes" id="UP001482231">
    <property type="component" value="Unassembled WGS sequence"/>
</dbReference>
<dbReference type="InterPro" id="IPR001109">
    <property type="entry name" value="Hydrogenase_HupF/HypC"/>
</dbReference>
<dbReference type="PRINTS" id="PR00445">
    <property type="entry name" value="HUPFHYPC"/>
</dbReference>
<dbReference type="SUPFAM" id="SSF159127">
    <property type="entry name" value="HupF/HypC-like"/>
    <property type="match status" value="1"/>
</dbReference>
<dbReference type="Pfam" id="PF01455">
    <property type="entry name" value="HupF_HypC"/>
    <property type="match status" value="1"/>
</dbReference>
<keyword evidence="3" id="KW-1185">Reference proteome</keyword>
<dbReference type="EMBL" id="JBAJEX010000017">
    <property type="protein sequence ID" value="MEO1768036.1"/>
    <property type="molecule type" value="Genomic_DNA"/>
</dbReference>
<comment type="similarity">
    <text evidence="1">Belongs to the HupF/HypC family.</text>
</comment>
<sequence length="89" mass="9381">MIDGGFPLQAGSMCLGIPMQVVAIDGFTARCQAAGVEREVSLFLLQSQPVAVGDFVMVHVGYAIQKVGEAEARSAWELLDGLRAQDGDA</sequence>
<comment type="caution">
    <text evidence="2">The sequence shown here is derived from an EMBL/GenBank/DDBJ whole genome shotgun (WGS) entry which is preliminary data.</text>
</comment>
<proteinExistence type="inferred from homology"/>
<organism evidence="2 3">
    <name type="scientific">Thiobacter aerophilum</name>
    <dbReference type="NCBI Taxonomy" id="3121275"/>
    <lineage>
        <taxon>Bacteria</taxon>
        <taxon>Pseudomonadati</taxon>
        <taxon>Pseudomonadota</taxon>
        <taxon>Betaproteobacteria</taxon>
        <taxon>Burkholderiales</taxon>
        <taxon>Thiobacteraceae</taxon>
        <taxon>Thiobacter</taxon>
    </lineage>
</organism>
<protein>
    <submittedName>
        <fullName evidence="2">HypC/HybG/HupF family hydrogenase formation chaperone</fullName>
    </submittedName>
</protein>
<accession>A0ABV0EH92</accession>
<dbReference type="RefSeq" id="WP_347309148.1">
    <property type="nucleotide sequence ID" value="NZ_JBAJEX010000017.1"/>
</dbReference>
<reference evidence="2 3" key="1">
    <citation type="submission" date="2024-02" db="EMBL/GenBank/DDBJ databases">
        <title>New thermophilic sulfur-oxidizing bacteria from a hot springs of the Uzon caldera (Kamchatka, Russia).</title>
        <authorList>
            <person name="Dukat A.M."/>
            <person name="Elcheninov A.G."/>
            <person name="Frolov E.N."/>
        </authorList>
    </citation>
    <scope>NUCLEOTIDE SEQUENCE [LARGE SCALE GENOMIC DNA]</scope>
    <source>
        <strain evidence="2 3">AK1</strain>
    </source>
</reference>
<dbReference type="NCBIfam" id="TIGR00074">
    <property type="entry name" value="hypC_hupF"/>
    <property type="match status" value="1"/>
</dbReference>
<gene>
    <name evidence="2" type="ORF">V6E02_12555</name>
</gene>
<name>A0ABV0EH92_9BURK</name>
<dbReference type="Gene3D" id="2.30.30.140">
    <property type="match status" value="1"/>
</dbReference>
<evidence type="ECO:0000313" key="3">
    <source>
        <dbReference type="Proteomes" id="UP001482231"/>
    </source>
</evidence>
<dbReference type="PANTHER" id="PTHR35177">
    <property type="entry name" value="HYDROGENASE MATURATION FACTOR HYBG"/>
    <property type="match status" value="1"/>
</dbReference>
<evidence type="ECO:0000313" key="2">
    <source>
        <dbReference type="EMBL" id="MEO1768036.1"/>
    </source>
</evidence>